<comment type="caution">
    <text evidence="1">The sequence shown here is derived from an EMBL/GenBank/DDBJ whole genome shotgun (WGS) entry which is preliminary data.</text>
</comment>
<dbReference type="EMBL" id="JARBJD010000142">
    <property type="protein sequence ID" value="KAK2950144.1"/>
    <property type="molecule type" value="Genomic_DNA"/>
</dbReference>
<evidence type="ECO:0000313" key="1">
    <source>
        <dbReference type="EMBL" id="KAK2950144.1"/>
    </source>
</evidence>
<sequence>MRRRRRSARCVWFAVSDSSKLTVVAKKREIDVVESVAFKINKRNTKETSRECPKKADNSIVGGFVVASSEFNQWQIHPSLKFGMQSDFPSVPSNRVADGCPCHQRRVGLICVKPFEVIDSEKNAQKNCVLDLFSSNCHNRSIDRRIVFQK</sequence>
<evidence type="ECO:0000313" key="2">
    <source>
        <dbReference type="Proteomes" id="UP001281761"/>
    </source>
</evidence>
<name>A0ABQ9XFE7_9EUKA</name>
<protein>
    <submittedName>
        <fullName evidence="1">Uncharacterized protein</fullName>
    </submittedName>
</protein>
<accession>A0ABQ9XFE7</accession>
<reference evidence="1 2" key="1">
    <citation type="journal article" date="2022" name="bioRxiv">
        <title>Genomics of Preaxostyla Flagellates Illuminates Evolutionary Transitions and the Path Towards Mitochondrial Loss.</title>
        <authorList>
            <person name="Novak L.V.F."/>
            <person name="Treitli S.C."/>
            <person name="Pyrih J."/>
            <person name="Halakuc P."/>
            <person name="Pipaliya S.V."/>
            <person name="Vacek V."/>
            <person name="Brzon O."/>
            <person name="Soukal P."/>
            <person name="Eme L."/>
            <person name="Dacks J.B."/>
            <person name="Karnkowska A."/>
            <person name="Elias M."/>
            <person name="Hampl V."/>
        </authorList>
    </citation>
    <scope>NUCLEOTIDE SEQUENCE [LARGE SCALE GENOMIC DNA]</scope>
    <source>
        <strain evidence="1">NAU3</strain>
        <tissue evidence="1">Gut</tissue>
    </source>
</reference>
<dbReference type="Proteomes" id="UP001281761">
    <property type="component" value="Unassembled WGS sequence"/>
</dbReference>
<gene>
    <name evidence="1" type="ORF">BLNAU_14946</name>
</gene>
<proteinExistence type="predicted"/>
<organism evidence="1 2">
    <name type="scientific">Blattamonas nauphoetae</name>
    <dbReference type="NCBI Taxonomy" id="2049346"/>
    <lineage>
        <taxon>Eukaryota</taxon>
        <taxon>Metamonada</taxon>
        <taxon>Preaxostyla</taxon>
        <taxon>Oxymonadida</taxon>
        <taxon>Blattamonas</taxon>
    </lineage>
</organism>
<keyword evidence="2" id="KW-1185">Reference proteome</keyword>